<keyword evidence="10 13" id="KW-0648">Protein biosynthesis</keyword>
<keyword evidence="9 13" id="KW-0460">Magnesium</keyword>
<keyword evidence="4 13" id="KW-0963">Cytoplasm</keyword>
<keyword evidence="11 13" id="KW-0030">Aminoacyl-tRNA synthetase</keyword>
<keyword evidence="6 13" id="KW-0479">Metal-binding</keyword>
<dbReference type="InterPro" id="IPR022911">
    <property type="entry name" value="Phe_tRNA_ligase_alpha1_bac"/>
</dbReference>
<dbReference type="SUPFAM" id="SSF55681">
    <property type="entry name" value="Class II aaRS and biotin synthetases"/>
    <property type="match status" value="1"/>
</dbReference>
<dbReference type="InterPro" id="IPR004188">
    <property type="entry name" value="Phe-tRNA_ligase_II_N"/>
</dbReference>
<evidence type="ECO:0000256" key="11">
    <source>
        <dbReference type="ARBA" id="ARBA00023146"/>
    </source>
</evidence>
<reference evidence="15 16" key="1">
    <citation type="submission" date="2022-11" db="EMBL/GenBank/DDBJ databases">
        <title>Minimal conservation of predation-associated metabolite biosynthetic gene clusters underscores biosynthetic potential of Myxococcota including descriptions for ten novel species: Archangium lansinium sp. nov., Myxococcus landrumus sp. nov., Nannocystis bai.</title>
        <authorList>
            <person name="Ahearne A."/>
            <person name="Stevens C."/>
            <person name="Dowd S."/>
        </authorList>
    </citation>
    <scope>NUCLEOTIDE SEQUENCE [LARGE SCALE GENOMIC DNA]</scope>
    <source>
        <strain evidence="15 16">RJM3</strain>
    </source>
</reference>
<evidence type="ECO:0000256" key="9">
    <source>
        <dbReference type="ARBA" id="ARBA00022842"/>
    </source>
</evidence>
<dbReference type="EMBL" id="JAQNDO010000001">
    <property type="protein sequence ID" value="MDC0748508.1"/>
    <property type="molecule type" value="Genomic_DNA"/>
</dbReference>
<accession>A0ABT5F334</accession>
<dbReference type="EC" id="6.1.1.20" evidence="13"/>
<gene>
    <name evidence="13 15" type="primary">pheS</name>
    <name evidence="15" type="ORF">POL67_44690</name>
</gene>
<evidence type="ECO:0000256" key="7">
    <source>
        <dbReference type="ARBA" id="ARBA00022741"/>
    </source>
</evidence>
<evidence type="ECO:0000259" key="14">
    <source>
        <dbReference type="PROSITE" id="PS50862"/>
    </source>
</evidence>
<evidence type="ECO:0000313" key="16">
    <source>
        <dbReference type="Proteomes" id="UP001221411"/>
    </source>
</evidence>
<dbReference type="GO" id="GO:0004826">
    <property type="term" value="F:phenylalanine-tRNA ligase activity"/>
    <property type="evidence" value="ECO:0007669"/>
    <property type="project" value="UniProtKB-EC"/>
</dbReference>
<sequence length="356" mass="39533">MSAADPVQAIKAIEEGLSALGTRYRDAFAAATNEQALRLEHARVLGKKGELTAVLALMRHVPGDQKATVGSRVNAFKEEVEAAFEARLKAIARAAREAELRGLPYDLSLPGRLELGRGHFHPIAQVRDELLAIFRDLGFVAEAGPEIELEENNFTKLAFPPDHPATDMQDSFWLGPGLLLRTHTTTVQPREFLLRKPPLAVVMAGSVYRRDDDVTHSPMFHQIDGFLVDEKVSFAELQGVITAFIERLYGPGLPVRFRPSYFPFVEPGAEVDCGCVFCRQADGTYAGCRVCKHTGWLEVLGCGMIHPDVFRQCGLDPERYSGFAFGMGLDRLAMLRYGIPNIRLLFESDPRFLSQF</sequence>
<comment type="cofactor">
    <cofactor evidence="13">
        <name>Mg(2+)</name>
        <dbReference type="ChEBI" id="CHEBI:18420"/>
    </cofactor>
    <text evidence="13">Binds 2 magnesium ions per tetramer.</text>
</comment>
<comment type="subunit">
    <text evidence="3 13">Tetramer of two alpha and two beta subunits.</text>
</comment>
<organism evidence="15 16">
    <name type="scientific">Polyangium mundeleinium</name>
    <dbReference type="NCBI Taxonomy" id="2995306"/>
    <lineage>
        <taxon>Bacteria</taxon>
        <taxon>Pseudomonadati</taxon>
        <taxon>Myxococcota</taxon>
        <taxon>Polyangia</taxon>
        <taxon>Polyangiales</taxon>
        <taxon>Polyangiaceae</taxon>
        <taxon>Polyangium</taxon>
    </lineage>
</organism>
<dbReference type="CDD" id="cd00496">
    <property type="entry name" value="PheRS_alpha_core"/>
    <property type="match status" value="1"/>
</dbReference>
<dbReference type="Pfam" id="PF01409">
    <property type="entry name" value="tRNA-synt_2d"/>
    <property type="match status" value="1"/>
</dbReference>
<comment type="catalytic activity">
    <reaction evidence="12 13">
        <text>tRNA(Phe) + L-phenylalanine + ATP = L-phenylalanyl-tRNA(Phe) + AMP + diphosphate + H(+)</text>
        <dbReference type="Rhea" id="RHEA:19413"/>
        <dbReference type="Rhea" id="RHEA-COMP:9668"/>
        <dbReference type="Rhea" id="RHEA-COMP:9699"/>
        <dbReference type="ChEBI" id="CHEBI:15378"/>
        <dbReference type="ChEBI" id="CHEBI:30616"/>
        <dbReference type="ChEBI" id="CHEBI:33019"/>
        <dbReference type="ChEBI" id="CHEBI:58095"/>
        <dbReference type="ChEBI" id="CHEBI:78442"/>
        <dbReference type="ChEBI" id="CHEBI:78531"/>
        <dbReference type="ChEBI" id="CHEBI:456215"/>
        <dbReference type="EC" id="6.1.1.20"/>
    </reaction>
</comment>
<evidence type="ECO:0000256" key="2">
    <source>
        <dbReference type="ARBA" id="ARBA00010207"/>
    </source>
</evidence>
<evidence type="ECO:0000256" key="1">
    <source>
        <dbReference type="ARBA" id="ARBA00004496"/>
    </source>
</evidence>
<keyword evidence="8 13" id="KW-0067">ATP-binding</keyword>
<evidence type="ECO:0000256" key="10">
    <source>
        <dbReference type="ARBA" id="ARBA00022917"/>
    </source>
</evidence>
<evidence type="ECO:0000256" key="12">
    <source>
        <dbReference type="ARBA" id="ARBA00049255"/>
    </source>
</evidence>
<dbReference type="InterPro" id="IPR006195">
    <property type="entry name" value="aa-tRNA-synth_II"/>
</dbReference>
<dbReference type="RefSeq" id="WP_271927476.1">
    <property type="nucleotide sequence ID" value="NZ_JAQNDO010000001.1"/>
</dbReference>
<dbReference type="InterPro" id="IPR002319">
    <property type="entry name" value="Phenylalanyl-tRNA_Synthase"/>
</dbReference>
<evidence type="ECO:0000256" key="4">
    <source>
        <dbReference type="ARBA" id="ARBA00022490"/>
    </source>
</evidence>
<evidence type="ECO:0000313" key="15">
    <source>
        <dbReference type="EMBL" id="MDC0748508.1"/>
    </source>
</evidence>
<dbReference type="InterPro" id="IPR004529">
    <property type="entry name" value="Phe-tRNA-synth_IIc_asu"/>
</dbReference>
<dbReference type="SUPFAM" id="SSF46589">
    <property type="entry name" value="tRNA-binding arm"/>
    <property type="match status" value="1"/>
</dbReference>
<dbReference type="PANTHER" id="PTHR11538">
    <property type="entry name" value="PHENYLALANYL-TRNA SYNTHETASE"/>
    <property type="match status" value="1"/>
</dbReference>
<dbReference type="Proteomes" id="UP001221411">
    <property type="component" value="Unassembled WGS sequence"/>
</dbReference>
<dbReference type="InterPro" id="IPR010978">
    <property type="entry name" value="tRNA-bd_arm"/>
</dbReference>
<dbReference type="PROSITE" id="PS50862">
    <property type="entry name" value="AA_TRNA_LIGASE_II"/>
    <property type="match status" value="1"/>
</dbReference>
<dbReference type="InterPro" id="IPR045864">
    <property type="entry name" value="aa-tRNA-synth_II/BPL/LPL"/>
</dbReference>
<keyword evidence="16" id="KW-1185">Reference proteome</keyword>
<keyword evidence="7 13" id="KW-0547">Nucleotide-binding</keyword>
<comment type="subcellular location">
    <subcellularLocation>
        <location evidence="1 13">Cytoplasm</location>
    </subcellularLocation>
</comment>
<evidence type="ECO:0000256" key="6">
    <source>
        <dbReference type="ARBA" id="ARBA00022723"/>
    </source>
</evidence>
<proteinExistence type="inferred from homology"/>
<dbReference type="Gene3D" id="3.30.930.10">
    <property type="entry name" value="Bira Bifunctional Protein, Domain 2"/>
    <property type="match status" value="1"/>
</dbReference>
<comment type="similarity">
    <text evidence="2 13">Belongs to the class-II aminoacyl-tRNA synthetase family. Phe-tRNA synthetase alpha subunit type 1 subfamily.</text>
</comment>
<dbReference type="Pfam" id="PF02912">
    <property type="entry name" value="Phe_tRNA-synt_N"/>
    <property type="match status" value="1"/>
</dbReference>
<dbReference type="PANTHER" id="PTHR11538:SF41">
    <property type="entry name" value="PHENYLALANINE--TRNA LIGASE, MITOCHONDRIAL"/>
    <property type="match status" value="1"/>
</dbReference>
<evidence type="ECO:0000256" key="8">
    <source>
        <dbReference type="ARBA" id="ARBA00022840"/>
    </source>
</evidence>
<feature type="domain" description="Aminoacyl-transfer RNA synthetases class-II family profile" evidence="14">
    <location>
        <begin position="133"/>
        <end position="350"/>
    </location>
</feature>
<name>A0ABT5F334_9BACT</name>
<dbReference type="HAMAP" id="MF_00281">
    <property type="entry name" value="Phe_tRNA_synth_alpha1"/>
    <property type="match status" value="1"/>
</dbReference>
<dbReference type="NCBIfam" id="TIGR00468">
    <property type="entry name" value="pheS"/>
    <property type="match status" value="1"/>
</dbReference>
<evidence type="ECO:0000256" key="5">
    <source>
        <dbReference type="ARBA" id="ARBA00022598"/>
    </source>
</evidence>
<keyword evidence="5 13" id="KW-0436">Ligase</keyword>
<evidence type="ECO:0000256" key="3">
    <source>
        <dbReference type="ARBA" id="ARBA00011209"/>
    </source>
</evidence>
<comment type="caution">
    <text evidence="15">The sequence shown here is derived from an EMBL/GenBank/DDBJ whole genome shotgun (WGS) entry which is preliminary data.</text>
</comment>
<protein>
    <recommendedName>
        <fullName evidence="13">Phenylalanine--tRNA ligase alpha subunit</fullName>
        <ecNumber evidence="13">6.1.1.20</ecNumber>
    </recommendedName>
    <alternativeName>
        <fullName evidence="13">Phenylalanyl-tRNA synthetase alpha subunit</fullName>
        <shortName evidence="13">PheRS</shortName>
    </alternativeName>
</protein>
<evidence type="ECO:0000256" key="13">
    <source>
        <dbReference type="HAMAP-Rule" id="MF_00281"/>
    </source>
</evidence>
<feature type="binding site" evidence="13">
    <location>
        <position position="266"/>
    </location>
    <ligand>
        <name>Mg(2+)</name>
        <dbReference type="ChEBI" id="CHEBI:18420"/>
        <note>shared with beta subunit</note>
    </ligand>
</feature>